<dbReference type="RefSeq" id="WP_038991847.1">
    <property type="nucleotide sequence ID" value="NZ_BAAAWM010000001.1"/>
</dbReference>
<keyword evidence="1" id="KW-0472">Membrane</keyword>
<sequence>MTAFFLSLYVLVWPAIVAGVLFFISRGFIQEWLEARRNGEDII</sequence>
<feature type="transmembrane region" description="Helical" evidence="1">
    <location>
        <begin position="6"/>
        <end position="29"/>
    </location>
</feature>
<reference evidence="2 3" key="1">
    <citation type="submission" date="2019-06" db="EMBL/GenBank/DDBJ databases">
        <title>Whole genome shotgun sequence of Glutamicibacter nicotianae NBRC 14234.</title>
        <authorList>
            <person name="Hosoyama A."/>
            <person name="Uohara A."/>
            <person name="Ohji S."/>
            <person name="Ichikawa N."/>
        </authorList>
    </citation>
    <scope>NUCLEOTIDE SEQUENCE [LARGE SCALE GENOMIC DNA]</scope>
    <source>
        <strain evidence="2 3">NBRC 14234</strain>
    </source>
</reference>
<dbReference type="EMBL" id="BJNE01000011">
    <property type="protein sequence ID" value="GEC13257.1"/>
    <property type="molecule type" value="Genomic_DNA"/>
</dbReference>
<keyword evidence="1" id="KW-0812">Transmembrane</keyword>
<protein>
    <submittedName>
        <fullName evidence="2">Uncharacterized protein</fullName>
    </submittedName>
</protein>
<organism evidence="2 3">
    <name type="scientific">Glutamicibacter nicotianae</name>
    <name type="common">Arthrobacter nicotianae</name>
    <dbReference type="NCBI Taxonomy" id="37929"/>
    <lineage>
        <taxon>Bacteria</taxon>
        <taxon>Bacillati</taxon>
        <taxon>Actinomycetota</taxon>
        <taxon>Actinomycetes</taxon>
        <taxon>Micrococcales</taxon>
        <taxon>Micrococcaceae</taxon>
        <taxon>Glutamicibacter</taxon>
    </lineage>
</organism>
<dbReference type="NCBIfam" id="NF038354">
    <property type="entry name" value="trnsprt_adja_43"/>
    <property type="match status" value="1"/>
</dbReference>
<proteinExistence type="predicted"/>
<evidence type="ECO:0000313" key="3">
    <source>
        <dbReference type="Proteomes" id="UP000316242"/>
    </source>
</evidence>
<dbReference type="InterPro" id="IPR049820">
    <property type="entry name" value="Trnsprt_adja_ssu-like"/>
</dbReference>
<evidence type="ECO:0000256" key="1">
    <source>
        <dbReference type="SAM" id="Phobius"/>
    </source>
</evidence>
<gene>
    <name evidence="2" type="ORF">ANI01nite_24600</name>
</gene>
<comment type="caution">
    <text evidence="2">The sequence shown here is derived from an EMBL/GenBank/DDBJ whole genome shotgun (WGS) entry which is preliminary data.</text>
</comment>
<dbReference type="Proteomes" id="UP000316242">
    <property type="component" value="Unassembled WGS sequence"/>
</dbReference>
<keyword evidence="3" id="KW-1185">Reference proteome</keyword>
<evidence type="ECO:0000313" key="2">
    <source>
        <dbReference type="EMBL" id="GEC13257.1"/>
    </source>
</evidence>
<keyword evidence="1" id="KW-1133">Transmembrane helix</keyword>
<name>A0ABQ0RN62_GLUNI</name>
<accession>A0ABQ0RN62</accession>